<comment type="caution">
    <text evidence="1">The sequence shown here is derived from an EMBL/GenBank/DDBJ whole genome shotgun (WGS) entry which is preliminary data.</text>
</comment>
<proteinExistence type="predicted"/>
<name>A0A0F4GDI7_9PEZI</name>
<protein>
    <submittedName>
        <fullName evidence="1">Uncharacterized protein</fullName>
    </submittedName>
</protein>
<dbReference type="STRING" id="1047168.A0A0F4GDI7"/>
<dbReference type="EMBL" id="LAFY01004076">
    <property type="protein sequence ID" value="KJX95399.1"/>
    <property type="molecule type" value="Genomic_DNA"/>
</dbReference>
<organism evidence="1 2">
    <name type="scientific">Zymoseptoria brevis</name>
    <dbReference type="NCBI Taxonomy" id="1047168"/>
    <lineage>
        <taxon>Eukaryota</taxon>
        <taxon>Fungi</taxon>
        <taxon>Dikarya</taxon>
        <taxon>Ascomycota</taxon>
        <taxon>Pezizomycotina</taxon>
        <taxon>Dothideomycetes</taxon>
        <taxon>Dothideomycetidae</taxon>
        <taxon>Mycosphaerellales</taxon>
        <taxon>Mycosphaerellaceae</taxon>
        <taxon>Zymoseptoria</taxon>
    </lineage>
</organism>
<dbReference type="Proteomes" id="UP000033647">
    <property type="component" value="Unassembled WGS sequence"/>
</dbReference>
<dbReference type="AlphaFoldDB" id="A0A0F4GDI7"/>
<evidence type="ECO:0000313" key="1">
    <source>
        <dbReference type="EMBL" id="KJX95399.1"/>
    </source>
</evidence>
<keyword evidence="2" id="KW-1185">Reference proteome</keyword>
<dbReference type="OrthoDB" id="3629846at2759"/>
<gene>
    <name evidence="1" type="ORF">TI39_contig4116g00002</name>
</gene>
<sequence>MVSTACIYPSNACPQTRLQSCIITDNRGPRNGTSQNPQHALHSLPRCICTEWLQCHRWSYNPGPANNPEALQAIEAAGRRPNLTDSVTFTRTFDGDPENWTWRINITSLAVPNTRIDDLGGDNTPANYSQGLYIANTQWELQWPGDSSTLGSFLERRGMNLSVQTLLTVLPPNVTQSYNPTNDGDCTSVLGDSCSQEISQSASTDYPVDFARLRACDGTLNAMSGSGDAGGFSDGSNLGPITTASNASNTPSAYPRGSTLFYRTSSAYTVDDKTAFNNSARALQLLILAPAYGMGPVQGSSGPSVLCRIVDKETTTTPREGSGALSRPGLLAAAALWGLLLIIASSLTV</sequence>
<reference evidence="1 2" key="1">
    <citation type="submission" date="2015-03" db="EMBL/GenBank/DDBJ databases">
        <title>RNA-seq based gene annotation and comparative genomics of four Zymoseptoria species reveal species-specific pathogenicity related genes and transposable element activity.</title>
        <authorList>
            <person name="Grandaubert J."/>
            <person name="Bhattacharyya A."/>
            <person name="Stukenbrock E.H."/>
        </authorList>
    </citation>
    <scope>NUCLEOTIDE SEQUENCE [LARGE SCALE GENOMIC DNA]</scope>
    <source>
        <strain evidence="1 2">Zb18110</strain>
    </source>
</reference>
<accession>A0A0F4GDI7</accession>
<evidence type="ECO:0000313" key="2">
    <source>
        <dbReference type="Proteomes" id="UP000033647"/>
    </source>
</evidence>